<dbReference type="OrthoDB" id="5387482at2"/>
<dbReference type="RefSeq" id="WP_072286689.1">
    <property type="nucleotide sequence ID" value="NZ_CP015455.1"/>
</dbReference>
<proteinExistence type="predicted"/>
<feature type="chain" id="PRO_5012973189" evidence="1">
    <location>
        <begin position="25"/>
        <end position="106"/>
    </location>
</feature>
<evidence type="ECO:0000313" key="2">
    <source>
        <dbReference type="EMBL" id="APG24842.1"/>
    </source>
</evidence>
<keyword evidence="3" id="KW-1185">Reference proteome</keyword>
<accession>A0A1L3GFT6</accession>
<keyword evidence="1" id="KW-0732">Signal</keyword>
<reference evidence="2 3" key="1">
    <citation type="journal article" date="2017" name="Genome Announc.">
        <title>Complete Genome Sequences of Two Acetylene-Fermenting Pelobacter acetylenicus Strains.</title>
        <authorList>
            <person name="Sutton J.M."/>
            <person name="Baesman S.M."/>
            <person name="Fierst J.L."/>
            <person name="Poret-Peterson A.T."/>
            <person name="Oremland R.S."/>
            <person name="Dunlap D.S."/>
            <person name="Akob D.M."/>
        </authorList>
    </citation>
    <scope>NUCLEOTIDE SEQUENCE [LARGE SCALE GENOMIC DNA]</scope>
    <source>
        <strain evidence="2 3">DSM 3247</strain>
    </source>
</reference>
<feature type="signal peptide" evidence="1">
    <location>
        <begin position="1"/>
        <end position="24"/>
    </location>
</feature>
<dbReference type="EMBL" id="CP015518">
    <property type="protein sequence ID" value="APG24842.1"/>
    <property type="molecule type" value="Genomic_DNA"/>
</dbReference>
<dbReference type="KEGG" id="pace:A6070_01215"/>
<organism evidence="2 3">
    <name type="scientific">Syntrophotalea acetylenica</name>
    <name type="common">Pelobacter acetylenicus</name>
    <dbReference type="NCBI Taxonomy" id="29542"/>
    <lineage>
        <taxon>Bacteria</taxon>
        <taxon>Pseudomonadati</taxon>
        <taxon>Thermodesulfobacteriota</taxon>
        <taxon>Desulfuromonadia</taxon>
        <taxon>Desulfuromonadales</taxon>
        <taxon>Syntrophotaleaceae</taxon>
        <taxon>Syntrophotalea</taxon>
    </lineage>
</organism>
<dbReference type="Proteomes" id="UP000182264">
    <property type="component" value="Chromosome"/>
</dbReference>
<name>A0A1L3GFT6_SYNAC</name>
<protein>
    <submittedName>
        <fullName evidence="2">Cytochrome C</fullName>
    </submittedName>
</protein>
<evidence type="ECO:0000313" key="3">
    <source>
        <dbReference type="Proteomes" id="UP000182264"/>
    </source>
</evidence>
<sequence>MNKWPWMLLPAAVVCGCAMLGAWKAIPPPGGCDQCHSVPINANWEVRATAVTLASESGREPWQKEASVLPPDIPPIQIQKVEGEPCFRCHKGPSRAHTERLGRYHH</sequence>
<dbReference type="STRING" id="29542.A6070_01215"/>
<dbReference type="AlphaFoldDB" id="A0A1L3GFT6"/>
<evidence type="ECO:0000256" key="1">
    <source>
        <dbReference type="SAM" id="SignalP"/>
    </source>
</evidence>
<gene>
    <name evidence="2" type="ORF">A7E75_07255</name>
</gene>
<dbReference type="PROSITE" id="PS51257">
    <property type="entry name" value="PROKAR_LIPOPROTEIN"/>
    <property type="match status" value="1"/>
</dbReference>